<dbReference type="PANTHER" id="PTHR34975">
    <property type="entry name" value="SPORE GERMINATION PROTEIN A2"/>
    <property type="match status" value="1"/>
</dbReference>
<feature type="transmembrane region" description="Helical" evidence="8">
    <location>
        <begin position="12"/>
        <end position="32"/>
    </location>
</feature>
<reference evidence="9 10" key="1">
    <citation type="submission" date="2021-03" db="EMBL/GenBank/DDBJ databases">
        <title>Paenibacillus artemisicola MWE-103 whole genome sequence.</title>
        <authorList>
            <person name="Ham Y.J."/>
        </authorList>
    </citation>
    <scope>NUCLEOTIDE SEQUENCE [LARGE SCALE GENOMIC DNA]</scope>
    <source>
        <strain evidence="9 10">MWE-103</strain>
    </source>
</reference>
<keyword evidence="3" id="KW-0813">Transport</keyword>
<gene>
    <name evidence="9" type="ORF">I8J29_01845</name>
</gene>
<protein>
    <submittedName>
        <fullName evidence="9">GerAB/ArcD/ProY family transporter</fullName>
    </submittedName>
</protein>
<evidence type="ECO:0000256" key="2">
    <source>
        <dbReference type="ARBA" id="ARBA00007998"/>
    </source>
</evidence>
<sequence length="376" mass="42264">MRTDSQSISGLQLFSMMVLYVFGTALVIPVGFQSGQEVWLSILSALPAGLLLYLVFDGLHRQYPQQILSGYCRHIFGAPLGHALSLLYAVYFMYVSARNLREAGDLLVTSSYDVTPNFVMQTAMIVAVIYVLRKGLEVFYRLGQIYFFIFILIGAVANLLILFSGLIDLKNLEPLTGEGWRKILSSAYPSIFMFPFGEVVCFMTVFAHVNGRGAVRRSGILAMFVGGLLLSMTHALEISVLGENIYSRSTFPLLTTLRLVNIMDFIQRMDALVLLAMIIGVFFKMTMYGYAAMAIAADVFKVREPHRLAYPVSIVILFASIFSAWSFPEHNEEGLTDVHLLKPFFDLTIPVLLFVVHLLRRKWSKTYAARVQADQR</sequence>
<dbReference type="Proteomes" id="UP000670947">
    <property type="component" value="Unassembled WGS sequence"/>
</dbReference>
<feature type="transmembrane region" description="Helical" evidence="8">
    <location>
        <begin position="38"/>
        <end position="56"/>
    </location>
</feature>
<evidence type="ECO:0000256" key="7">
    <source>
        <dbReference type="ARBA" id="ARBA00023136"/>
    </source>
</evidence>
<dbReference type="NCBIfam" id="TIGR00912">
    <property type="entry name" value="2A0309"/>
    <property type="match status" value="1"/>
</dbReference>
<evidence type="ECO:0000313" key="9">
    <source>
        <dbReference type="EMBL" id="MBO7742921.1"/>
    </source>
</evidence>
<proteinExistence type="inferred from homology"/>
<evidence type="ECO:0000256" key="6">
    <source>
        <dbReference type="ARBA" id="ARBA00022989"/>
    </source>
</evidence>
<comment type="similarity">
    <text evidence="2">Belongs to the amino acid-polyamine-organocation (APC) superfamily. Spore germination protein (SGP) (TC 2.A.3.9) family.</text>
</comment>
<keyword evidence="10" id="KW-1185">Reference proteome</keyword>
<feature type="transmembrane region" description="Helical" evidence="8">
    <location>
        <begin position="114"/>
        <end position="133"/>
    </location>
</feature>
<name>A0ABS3W3N9_9BACL</name>
<dbReference type="PANTHER" id="PTHR34975:SF2">
    <property type="entry name" value="SPORE GERMINATION PROTEIN A2"/>
    <property type="match status" value="1"/>
</dbReference>
<evidence type="ECO:0000256" key="8">
    <source>
        <dbReference type="SAM" id="Phobius"/>
    </source>
</evidence>
<evidence type="ECO:0000256" key="3">
    <source>
        <dbReference type="ARBA" id="ARBA00022448"/>
    </source>
</evidence>
<dbReference type="Pfam" id="PF03845">
    <property type="entry name" value="Spore_permease"/>
    <property type="match status" value="1"/>
</dbReference>
<keyword evidence="6 8" id="KW-1133">Transmembrane helix</keyword>
<keyword evidence="7 8" id="KW-0472">Membrane</keyword>
<dbReference type="InterPro" id="IPR004761">
    <property type="entry name" value="Spore_GerAB"/>
</dbReference>
<evidence type="ECO:0000256" key="4">
    <source>
        <dbReference type="ARBA" id="ARBA00022544"/>
    </source>
</evidence>
<feature type="transmembrane region" description="Helical" evidence="8">
    <location>
        <begin position="221"/>
        <end position="242"/>
    </location>
</feature>
<evidence type="ECO:0000313" key="10">
    <source>
        <dbReference type="Proteomes" id="UP000670947"/>
    </source>
</evidence>
<feature type="transmembrane region" description="Helical" evidence="8">
    <location>
        <begin position="308"/>
        <end position="328"/>
    </location>
</feature>
<comment type="subcellular location">
    <subcellularLocation>
        <location evidence="1">Membrane</location>
        <topology evidence="1">Multi-pass membrane protein</topology>
    </subcellularLocation>
</comment>
<evidence type="ECO:0000256" key="5">
    <source>
        <dbReference type="ARBA" id="ARBA00022692"/>
    </source>
</evidence>
<feature type="transmembrane region" description="Helical" evidence="8">
    <location>
        <begin position="271"/>
        <end position="296"/>
    </location>
</feature>
<organism evidence="9 10">
    <name type="scientific">Paenibacillus artemisiicola</name>
    <dbReference type="NCBI Taxonomy" id="1172618"/>
    <lineage>
        <taxon>Bacteria</taxon>
        <taxon>Bacillati</taxon>
        <taxon>Bacillota</taxon>
        <taxon>Bacilli</taxon>
        <taxon>Bacillales</taxon>
        <taxon>Paenibacillaceae</taxon>
        <taxon>Paenibacillus</taxon>
    </lineage>
</organism>
<accession>A0ABS3W3N9</accession>
<feature type="transmembrane region" description="Helical" evidence="8">
    <location>
        <begin position="340"/>
        <end position="359"/>
    </location>
</feature>
<evidence type="ECO:0000256" key="1">
    <source>
        <dbReference type="ARBA" id="ARBA00004141"/>
    </source>
</evidence>
<feature type="transmembrane region" description="Helical" evidence="8">
    <location>
        <begin position="187"/>
        <end position="209"/>
    </location>
</feature>
<dbReference type="RefSeq" id="WP_208845875.1">
    <property type="nucleotide sequence ID" value="NZ_JAGGDJ010000001.1"/>
</dbReference>
<feature type="transmembrane region" description="Helical" evidence="8">
    <location>
        <begin position="76"/>
        <end position="94"/>
    </location>
</feature>
<keyword evidence="5 8" id="KW-0812">Transmembrane</keyword>
<comment type="caution">
    <text evidence="9">The sequence shown here is derived from an EMBL/GenBank/DDBJ whole genome shotgun (WGS) entry which is preliminary data.</text>
</comment>
<dbReference type="EMBL" id="JAGGDJ010000001">
    <property type="protein sequence ID" value="MBO7742921.1"/>
    <property type="molecule type" value="Genomic_DNA"/>
</dbReference>
<keyword evidence="4" id="KW-0309">Germination</keyword>
<feature type="transmembrane region" description="Helical" evidence="8">
    <location>
        <begin position="145"/>
        <end position="167"/>
    </location>
</feature>